<dbReference type="RefSeq" id="XP_067490421.1">
    <property type="nucleotide sequence ID" value="XM_067632121.1"/>
</dbReference>
<dbReference type="OrthoDB" id="5354155at2759"/>
<dbReference type="GeneID" id="93585525"/>
<reference evidence="2 3" key="1">
    <citation type="submission" date="2019-01" db="EMBL/GenBank/DDBJ databases">
        <title>Intercellular communication is required for trap formation in the nematode-trapping fungus Duddingtonia flagrans.</title>
        <authorList>
            <person name="Youssar L."/>
            <person name="Wernet V."/>
            <person name="Hensel N."/>
            <person name="Hildebrandt H.-G."/>
            <person name="Fischer R."/>
        </authorList>
    </citation>
    <scope>NUCLEOTIDE SEQUENCE [LARGE SCALE GENOMIC DNA]</scope>
    <source>
        <strain evidence="2 3">CBS H-5679</strain>
    </source>
</reference>
<keyword evidence="3" id="KW-1185">Reference proteome</keyword>
<comment type="caution">
    <text evidence="2">The sequence shown here is derived from an EMBL/GenBank/DDBJ whole genome shotgun (WGS) entry which is preliminary data.</text>
</comment>
<keyword evidence="1" id="KW-1133">Transmembrane helix</keyword>
<sequence>MDLLLGSIYTASTVRLLSQAISTTVITSIVPVLSTETTALLSIICLTSLTAWFASAGRAMRSGWAAWGCTITFRFLTTVVGGYLILRLTSFLTTTFPLHTETQEVENITITVPSILEKRHILDVLTRLQAHVNEQISVVERDMVSYVSVSINSRRVDEKVMDRLEKLYAGLVAVGELDGAVLGEVLKGLWGGV</sequence>
<feature type="transmembrane region" description="Helical" evidence="1">
    <location>
        <begin position="64"/>
        <end position="86"/>
    </location>
</feature>
<keyword evidence="1" id="KW-0472">Membrane</keyword>
<keyword evidence="1" id="KW-0812">Transmembrane</keyword>
<dbReference type="Proteomes" id="UP000283090">
    <property type="component" value="Unassembled WGS sequence"/>
</dbReference>
<accession>A0A437A0T8</accession>
<evidence type="ECO:0000313" key="3">
    <source>
        <dbReference type="Proteomes" id="UP000283090"/>
    </source>
</evidence>
<dbReference type="EMBL" id="SAEB01000006">
    <property type="protein sequence ID" value="RVD84877.1"/>
    <property type="molecule type" value="Genomic_DNA"/>
</dbReference>
<evidence type="ECO:0000313" key="2">
    <source>
        <dbReference type="EMBL" id="RVD84877.1"/>
    </source>
</evidence>
<protein>
    <submittedName>
        <fullName evidence="2">Uncharacterized protein</fullName>
    </submittedName>
</protein>
<gene>
    <name evidence="2" type="ORF">DFL_003214</name>
</gene>
<evidence type="ECO:0000256" key="1">
    <source>
        <dbReference type="SAM" id="Phobius"/>
    </source>
</evidence>
<organism evidence="2 3">
    <name type="scientific">Arthrobotrys flagrans</name>
    <name type="common">Nematode-trapping fungus</name>
    <name type="synonym">Trichothecium flagrans</name>
    <dbReference type="NCBI Taxonomy" id="97331"/>
    <lineage>
        <taxon>Eukaryota</taxon>
        <taxon>Fungi</taxon>
        <taxon>Dikarya</taxon>
        <taxon>Ascomycota</taxon>
        <taxon>Pezizomycotina</taxon>
        <taxon>Orbiliomycetes</taxon>
        <taxon>Orbiliales</taxon>
        <taxon>Orbiliaceae</taxon>
        <taxon>Arthrobotrys</taxon>
    </lineage>
</organism>
<dbReference type="VEuPathDB" id="FungiDB:DFL_003214"/>
<dbReference type="AlphaFoldDB" id="A0A437A0T8"/>
<name>A0A437A0T8_ARTFL</name>
<proteinExistence type="predicted"/>
<feature type="transmembrane region" description="Helical" evidence="1">
    <location>
        <begin position="38"/>
        <end position="57"/>
    </location>
</feature>